<reference evidence="3 4" key="1">
    <citation type="submission" date="2018-04" db="EMBL/GenBank/DDBJ databases">
        <title>The genome sequence of Caulobacter sp. 744.</title>
        <authorList>
            <person name="Gao J."/>
            <person name="Sun J."/>
        </authorList>
    </citation>
    <scope>NUCLEOTIDE SEQUENCE [LARGE SCALE GENOMIC DNA]</scope>
    <source>
        <strain evidence="3 4">774</strain>
    </source>
</reference>
<name>A0A2T9KDZ1_9CAUL</name>
<dbReference type="Pfam" id="PF01370">
    <property type="entry name" value="Epimerase"/>
    <property type="match status" value="1"/>
</dbReference>
<evidence type="ECO:0000313" key="4">
    <source>
        <dbReference type="Proteomes" id="UP000245073"/>
    </source>
</evidence>
<protein>
    <submittedName>
        <fullName evidence="3">Protein CapI</fullName>
    </submittedName>
</protein>
<dbReference type="SUPFAM" id="SSF51735">
    <property type="entry name" value="NAD(P)-binding Rossmann-fold domains"/>
    <property type="match status" value="1"/>
</dbReference>
<dbReference type="PANTHER" id="PTHR43574">
    <property type="entry name" value="EPIMERASE-RELATED"/>
    <property type="match status" value="1"/>
</dbReference>
<proteinExistence type="predicted"/>
<organism evidence="3 4">
    <name type="scientific">Caulobacter endophyticus</name>
    <dbReference type="NCBI Taxonomy" id="2172652"/>
    <lineage>
        <taxon>Bacteria</taxon>
        <taxon>Pseudomonadati</taxon>
        <taxon>Pseudomonadota</taxon>
        <taxon>Alphaproteobacteria</taxon>
        <taxon>Caulobacterales</taxon>
        <taxon>Caulobacteraceae</taxon>
        <taxon>Caulobacter</taxon>
    </lineage>
</organism>
<dbReference type="Proteomes" id="UP000245073">
    <property type="component" value="Unassembled WGS sequence"/>
</dbReference>
<accession>A0A2T9KDZ1</accession>
<dbReference type="RefSeq" id="WP_109098979.1">
    <property type="nucleotide sequence ID" value="NZ_QDKQ01000004.1"/>
</dbReference>
<comment type="caution">
    <text evidence="3">The sequence shown here is derived from an EMBL/GenBank/DDBJ whole genome shotgun (WGS) entry which is preliminary data.</text>
</comment>
<dbReference type="InterPro" id="IPR036291">
    <property type="entry name" value="NAD(P)-bd_dom_sf"/>
</dbReference>
<evidence type="ECO:0000313" key="3">
    <source>
        <dbReference type="EMBL" id="PVM94192.1"/>
    </source>
</evidence>
<keyword evidence="1" id="KW-0520">NAD</keyword>
<feature type="domain" description="NAD-dependent epimerase/dehydratase" evidence="2">
    <location>
        <begin position="5"/>
        <end position="254"/>
    </location>
</feature>
<keyword evidence="4" id="KW-1185">Reference proteome</keyword>
<gene>
    <name evidence="3" type="ORF">DDF67_00260</name>
</gene>
<dbReference type="InterPro" id="IPR001509">
    <property type="entry name" value="Epimerase_deHydtase"/>
</dbReference>
<dbReference type="OrthoDB" id="9801785at2"/>
<evidence type="ECO:0000259" key="2">
    <source>
        <dbReference type="Pfam" id="PF01370"/>
    </source>
</evidence>
<evidence type="ECO:0000256" key="1">
    <source>
        <dbReference type="ARBA" id="ARBA00023027"/>
    </source>
</evidence>
<dbReference type="EMBL" id="QDKQ01000004">
    <property type="protein sequence ID" value="PVM94192.1"/>
    <property type="molecule type" value="Genomic_DNA"/>
</dbReference>
<dbReference type="PRINTS" id="PR01713">
    <property type="entry name" value="NUCEPIMERASE"/>
</dbReference>
<dbReference type="Gene3D" id="3.40.50.720">
    <property type="entry name" value="NAD(P)-binding Rossmann-like Domain"/>
    <property type="match status" value="1"/>
</dbReference>
<sequence length="328" mass="36067">MPGTIIVTGAAGFVGFHLTQALLRRGERVVGFDNLNPYYDPALKHGRLAELAGMAEADRFTFVEGDLADREAVKALITAPDVDRVVHLGAQAGVRYSIDAPFAYLDSNLSGHLGVLEAVRATEGRIKHLVYASSSSVYGNRAEGAFSETDAVDSPISLYAATKRCDELMSQTYSHLYGIKQSGLRFFTVYGPWGRPDMAYWLFTKAIFAGEPIKVFNQGAMRRDFTYIDDIVAGVIATLDNPPPEPANRIYNIGNHNPEQLGDMIAILEREIGIEAKKIMLPMQPGDVVSTYANIGKMQSDFGWSPTTSLADGLSRFVAWYRQRFIQA</sequence>
<dbReference type="AlphaFoldDB" id="A0A2T9KDZ1"/>